<gene>
    <name evidence="1" type="primary">WBGene00202890</name>
</gene>
<organism evidence="1 2">
    <name type="scientific">Pristionchus pacificus</name>
    <name type="common">Parasitic nematode worm</name>
    <dbReference type="NCBI Taxonomy" id="54126"/>
    <lineage>
        <taxon>Eukaryota</taxon>
        <taxon>Metazoa</taxon>
        <taxon>Ecdysozoa</taxon>
        <taxon>Nematoda</taxon>
        <taxon>Chromadorea</taxon>
        <taxon>Rhabditida</taxon>
        <taxon>Rhabditina</taxon>
        <taxon>Diplogasteromorpha</taxon>
        <taxon>Diplogasteroidea</taxon>
        <taxon>Neodiplogasteridae</taxon>
        <taxon>Pristionchus</taxon>
    </lineage>
</organism>
<accession>A0A2A6BSJ6</accession>
<reference evidence="2" key="1">
    <citation type="journal article" date="2008" name="Nat. Genet.">
        <title>The Pristionchus pacificus genome provides a unique perspective on nematode lifestyle and parasitism.</title>
        <authorList>
            <person name="Dieterich C."/>
            <person name="Clifton S.W."/>
            <person name="Schuster L.N."/>
            <person name="Chinwalla A."/>
            <person name="Delehaunty K."/>
            <person name="Dinkelacker I."/>
            <person name="Fulton L."/>
            <person name="Fulton R."/>
            <person name="Godfrey J."/>
            <person name="Minx P."/>
            <person name="Mitreva M."/>
            <person name="Roeseler W."/>
            <person name="Tian H."/>
            <person name="Witte H."/>
            <person name="Yang S.P."/>
            <person name="Wilson R.K."/>
            <person name="Sommer R.J."/>
        </authorList>
    </citation>
    <scope>NUCLEOTIDE SEQUENCE [LARGE SCALE GENOMIC DNA]</scope>
    <source>
        <strain evidence="2">PS312</strain>
    </source>
</reference>
<dbReference type="PANTHER" id="PTHR31552:SF8">
    <property type="entry name" value="SERPENTINE RECEPTOR CLASS GAMMA"/>
    <property type="match status" value="1"/>
</dbReference>
<dbReference type="PANTHER" id="PTHR31552">
    <property type="entry name" value="SERPENTINE RECEPTOR CLASS GAMMA"/>
    <property type="match status" value="1"/>
</dbReference>
<accession>A0A8R1YNN5</accession>
<sequence length="957" mass="108866">MGEILHDYWQINDAIILEAWHSVILIIGYGFVADLLELRMNFLQDFGCLENFIPASLIACTLANLFYYAQFLITYIEALVSIHYFTARFFGKAIPIVFIYAGIVTVFVAKIVLFVINLDYGKTSGAYMYCSAAYEVDAYERVSYSLWCATMVVSPALCLIWIIKAVVTKQHYTGVTAFLLLSSAAMAILVLSFFLREYTLDVNYADRGWYEPVSVVLYIIAYYTHEFRLFMLCLLATVLVREIRDNMLWRSLRFGCKVYRSCDCGNNDHTSSIFHSCSCNALHSDGSSSQDSRPFATIFITVSLESLENDDKIPGVGVYALTVASICTTRARLNATIFYDLPSDGSYEPWFFGYYEFINGVTIISYVHQFLIGLLYFAQNVNAFLMTLDRFFAIAGFLWKESTATSLSTQVAFGCALLIFCAILNVISFHRLRQTQISGKNVKIVERSMFAISICIFITQAVNILILIAIYYFILISPNWEACKLIYPIMPFLSDLFSLGPGVYTIIVPGPIRRQCISMLLPWRKSQAKGSSNIQMNIYCSVAGYCLFVIILLSARRTRVLKRFLHNVLLILNFALLTDLLEFRIVSIHLILSQICVQSLSVIFIYGLIGLLFFFKLSLAVWSVAICVAPLLSLCMLVRNCITWKHSTSNIFAFILSSSLVTGLFVIGFQLFRQALLDWYSNGQLYVPWYGKPARWLFRIAYDMHDIRFLLLCVLSVAVVKELRVAVFSTLLEIVRKIFRCPEPPSAVDNDLNIVCSLLGYFLFGIILYSTHKKGVLKRFVHNVILILNFAFITDIMEMRVNCLIVFDLQYKVRGGQRVPTTLWACTVTNMFFYLHFLITYIEAFWLLFVTLMYGNIDFAPVYCTRLYVLNDYMRMSAAIWALSILVAPLLSTVMLILNCIKKKNSSAVFSTIVEVVRKVLGRAEHPSTVDNNVFLESLGSYENKPDTGKARHAMLL</sequence>
<dbReference type="AlphaFoldDB" id="A0A2A6BSJ6"/>
<reference evidence="1" key="2">
    <citation type="submission" date="2022-06" db="UniProtKB">
        <authorList>
            <consortium name="EnsemblMetazoa"/>
        </authorList>
    </citation>
    <scope>IDENTIFICATION</scope>
    <source>
        <strain evidence="1">PS312</strain>
    </source>
</reference>
<evidence type="ECO:0000313" key="1">
    <source>
        <dbReference type="EnsemblMetazoa" id="PPA30022.1"/>
    </source>
</evidence>
<dbReference type="EnsemblMetazoa" id="PPA30022.1">
    <property type="protein sequence ID" value="PPA30022.1"/>
    <property type="gene ID" value="WBGene00202890"/>
</dbReference>
<protein>
    <submittedName>
        <fullName evidence="1">Uncharacterized protein</fullName>
    </submittedName>
</protein>
<name>A0A2A6BSJ6_PRIPA</name>
<proteinExistence type="predicted"/>
<keyword evidence="2" id="KW-1185">Reference proteome</keyword>
<dbReference type="Proteomes" id="UP000005239">
    <property type="component" value="Unassembled WGS sequence"/>
</dbReference>
<evidence type="ECO:0000313" key="2">
    <source>
        <dbReference type="Proteomes" id="UP000005239"/>
    </source>
</evidence>